<dbReference type="InterPro" id="IPR013813">
    <property type="entry name" value="Endoribo_LPSP/chorism_mut-like"/>
</dbReference>
<dbReference type="Gene3D" id="3.30.1330.40">
    <property type="entry name" value="RutC-like"/>
    <property type="match status" value="1"/>
</dbReference>
<accession>A0ABY2S5C9</accession>
<dbReference type="EMBL" id="SWMS01000006">
    <property type="protein sequence ID" value="TKG71137.1"/>
    <property type="molecule type" value="Genomic_DNA"/>
</dbReference>
<dbReference type="Proteomes" id="UP000309992">
    <property type="component" value="Unassembled WGS sequence"/>
</dbReference>
<feature type="domain" description="Endoribonuclease L-PSP/chorismate mutase-like" evidence="1">
    <location>
        <begin position="9"/>
        <end position="121"/>
    </location>
</feature>
<dbReference type="PANTHER" id="PTHR43760">
    <property type="entry name" value="ENDORIBONUCLEASE-RELATED"/>
    <property type="match status" value="1"/>
</dbReference>
<keyword evidence="3" id="KW-1185">Reference proteome</keyword>
<dbReference type="RefSeq" id="WP_112268841.1">
    <property type="nucleotide sequence ID" value="NZ_SWMS01000006.1"/>
</dbReference>
<reference evidence="2 3" key="1">
    <citation type="journal article" date="2015" name="Antonie Van Leeuwenhoek">
        <title>Prauserella endophytica sp. nov., an endophytic actinobacterium isolated from Tamarix taklamakanensis.</title>
        <authorList>
            <person name="Liu J.M."/>
            <person name="Habden X."/>
            <person name="Guo L."/>
            <person name="Tuo L."/>
            <person name="Jiang Z.K."/>
            <person name="Liu S.W."/>
            <person name="Liu X.F."/>
            <person name="Chen L."/>
            <person name="Li R.F."/>
            <person name="Zhang Y.Q."/>
            <person name="Sun C.H."/>
        </authorList>
    </citation>
    <scope>NUCLEOTIDE SEQUENCE [LARGE SCALE GENOMIC DNA]</scope>
    <source>
        <strain evidence="2 3">CGMCC 4.7182</strain>
    </source>
</reference>
<proteinExistence type="predicted"/>
<dbReference type="PANTHER" id="PTHR43760:SF1">
    <property type="entry name" value="ENDORIBONUCLEASE L-PSP_CHORISMATE MUTASE-LIKE DOMAIN-CONTAINING PROTEIN"/>
    <property type="match status" value="1"/>
</dbReference>
<organism evidence="2 3">
    <name type="scientific">Prauserella endophytica</name>
    <dbReference type="NCBI Taxonomy" id="1592324"/>
    <lineage>
        <taxon>Bacteria</taxon>
        <taxon>Bacillati</taxon>
        <taxon>Actinomycetota</taxon>
        <taxon>Actinomycetes</taxon>
        <taxon>Pseudonocardiales</taxon>
        <taxon>Pseudonocardiaceae</taxon>
        <taxon>Prauserella</taxon>
        <taxon>Prauserella coralliicola group</taxon>
    </lineage>
</organism>
<name>A0ABY2S5C9_9PSEU</name>
<evidence type="ECO:0000259" key="1">
    <source>
        <dbReference type="Pfam" id="PF14588"/>
    </source>
</evidence>
<comment type="caution">
    <text evidence="2">The sequence shown here is derived from an EMBL/GenBank/DDBJ whole genome shotgun (WGS) entry which is preliminary data.</text>
</comment>
<dbReference type="Pfam" id="PF14588">
    <property type="entry name" value="YjgF_endoribonc"/>
    <property type="match status" value="1"/>
</dbReference>
<dbReference type="CDD" id="cd02199">
    <property type="entry name" value="YjgF_YER057c_UK114_like_1"/>
    <property type="match status" value="1"/>
</dbReference>
<dbReference type="SUPFAM" id="SSF55298">
    <property type="entry name" value="YjgF-like"/>
    <property type="match status" value="1"/>
</dbReference>
<dbReference type="InterPro" id="IPR035959">
    <property type="entry name" value="RutC-like_sf"/>
</dbReference>
<evidence type="ECO:0000313" key="3">
    <source>
        <dbReference type="Proteomes" id="UP000309992"/>
    </source>
</evidence>
<gene>
    <name evidence="2" type="ORF">FCN18_13555</name>
</gene>
<protein>
    <submittedName>
        <fullName evidence="2">RidA family protein</fullName>
    </submittedName>
</protein>
<evidence type="ECO:0000313" key="2">
    <source>
        <dbReference type="EMBL" id="TKG71137.1"/>
    </source>
</evidence>
<sequence length="142" mass="14675">MSERLARTIAQGDYRPAIVHNGLAVSAGMTPRVNGRLLVHGLVGRDLGIPRARQAAALAAGNALLAIAEAAGGLDRIDRCLRLTVYLACTPEFTEHTAVADGASGSLRAWLGERGAVVRTAAGVRCLPSGAPVEVELTAAVR</sequence>